<name>A0A0M0HWE3_9VIBR</name>
<dbReference type="OrthoDB" id="4690547at2"/>
<evidence type="ECO:0000256" key="1">
    <source>
        <dbReference type="ARBA" id="ARBA00006484"/>
    </source>
</evidence>
<dbReference type="PRINTS" id="PR00081">
    <property type="entry name" value="GDHRDH"/>
</dbReference>
<organism evidence="4 5">
    <name type="scientific">Vibrio hepatarius</name>
    <dbReference type="NCBI Taxonomy" id="171383"/>
    <lineage>
        <taxon>Bacteria</taxon>
        <taxon>Pseudomonadati</taxon>
        <taxon>Pseudomonadota</taxon>
        <taxon>Gammaproteobacteria</taxon>
        <taxon>Vibrionales</taxon>
        <taxon>Vibrionaceae</taxon>
        <taxon>Vibrio</taxon>
        <taxon>Vibrio oreintalis group</taxon>
    </lineage>
</organism>
<dbReference type="PRINTS" id="PR00080">
    <property type="entry name" value="SDRFAMILY"/>
</dbReference>
<dbReference type="PATRIC" id="fig|171383.3.peg.3687"/>
<dbReference type="InterPro" id="IPR036291">
    <property type="entry name" value="NAD(P)-bd_dom_sf"/>
</dbReference>
<dbReference type="RefSeq" id="WP_053410470.1">
    <property type="nucleotide sequence ID" value="NZ_DAIPHI010000055.1"/>
</dbReference>
<evidence type="ECO:0000256" key="2">
    <source>
        <dbReference type="ARBA" id="ARBA00023002"/>
    </source>
</evidence>
<protein>
    <recommendedName>
        <fullName evidence="6">Oxidoreductase</fullName>
    </recommendedName>
</protein>
<dbReference type="InterPro" id="IPR002347">
    <property type="entry name" value="SDR_fam"/>
</dbReference>
<dbReference type="GO" id="GO:0016020">
    <property type="term" value="C:membrane"/>
    <property type="evidence" value="ECO:0007669"/>
    <property type="project" value="TreeGrafter"/>
</dbReference>
<evidence type="ECO:0008006" key="6">
    <source>
        <dbReference type="Google" id="ProtNLM"/>
    </source>
</evidence>
<reference evidence="5" key="1">
    <citation type="submission" date="2015-08" db="EMBL/GenBank/DDBJ databases">
        <title>Vibrio galatheae sp. nov., a novel member of the Vibrionaceae family isolated from the Solomon Islands.</title>
        <authorList>
            <person name="Giubergia S."/>
            <person name="Machado H."/>
            <person name="Mateiu R.V."/>
            <person name="Gram L."/>
        </authorList>
    </citation>
    <scope>NUCLEOTIDE SEQUENCE [LARGE SCALE GENOMIC DNA]</scope>
    <source>
        <strain evidence="5">DSM 19134</strain>
    </source>
</reference>
<dbReference type="GO" id="GO:0016491">
    <property type="term" value="F:oxidoreductase activity"/>
    <property type="evidence" value="ECO:0007669"/>
    <property type="project" value="UniProtKB-KW"/>
</dbReference>
<dbReference type="Proteomes" id="UP000037530">
    <property type="component" value="Unassembled WGS sequence"/>
</dbReference>
<dbReference type="SUPFAM" id="SSF51735">
    <property type="entry name" value="NAD(P)-binding Rossmann-fold domains"/>
    <property type="match status" value="1"/>
</dbReference>
<gene>
    <name evidence="4" type="ORF">AKJ31_18045</name>
</gene>
<dbReference type="EMBL" id="LHPI01000019">
    <property type="protein sequence ID" value="KOO06395.1"/>
    <property type="molecule type" value="Genomic_DNA"/>
</dbReference>
<accession>A0A0M0HWE3</accession>
<keyword evidence="2" id="KW-0560">Oxidoreductase</keyword>
<dbReference type="STRING" id="171383.AKJ31_18045"/>
<dbReference type="AlphaFoldDB" id="A0A0M0HWE3"/>
<sequence>MQHSTLVGKTIVISGGSSGIGLELVKRLQAENQLIVIGRDKKKLAELEARGVTTFSMDISIREERAAFFRWMDEHYPNFNVLINNAGWSRSHKLVERMSRALELDDLDDYELELKHNLEAHIGMSLEALPRLLRQPGSMIINVTTGLVYKPKAANPYYCAAKAGLHSFTQSLREQTKHHDLKVIEVLPPLVDTPFHANGLPETVKATTPQNVAKETLQQLGRGQEEIRIGLSKVAYLLARLKPTLGFLVVNRS</sequence>
<dbReference type="Gene3D" id="3.40.50.720">
    <property type="entry name" value="NAD(P)-binding Rossmann-like Domain"/>
    <property type="match status" value="1"/>
</dbReference>
<comment type="similarity">
    <text evidence="1 3">Belongs to the short-chain dehydrogenases/reductases (SDR) family.</text>
</comment>
<proteinExistence type="inferred from homology"/>
<dbReference type="PANTHER" id="PTHR44196">
    <property type="entry name" value="DEHYDROGENASE/REDUCTASE SDR FAMILY MEMBER 7B"/>
    <property type="match status" value="1"/>
</dbReference>
<keyword evidence="5" id="KW-1185">Reference proteome</keyword>
<comment type="caution">
    <text evidence="4">The sequence shown here is derived from an EMBL/GenBank/DDBJ whole genome shotgun (WGS) entry which is preliminary data.</text>
</comment>
<evidence type="ECO:0000313" key="4">
    <source>
        <dbReference type="EMBL" id="KOO06395.1"/>
    </source>
</evidence>
<evidence type="ECO:0000256" key="3">
    <source>
        <dbReference type="RuleBase" id="RU000363"/>
    </source>
</evidence>
<dbReference type="PANTHER" id="PTHR44196:SF1">
    <property type="entry name" value="DEHYDROGENASE_REDUCTASE SDR FAMILY MEMBER 7B"/>
    <property type="match status" value="1"/>
</dbReference>
<dbReference type="Pfam" id="PF00106">
    <property type="entry name" value="adh_short"/>
    <property type="match status" value="1"/>
</dbReference>
<evidence type="ECO:0000313" key="5">
    <source>
        <dbReference type="Proteomes" id="UP000037530"/>
    </source>
</evidence>